<feature type="transmembrane region" description="Helical" evidence="2">
    <location>
        <begin position="560"/>
        <end position="579"/>
    </location>
</feature>
<feature type="transmembrane region" description="Helical" evidence="2">
    <location>
        <begin position="222"/>
        <end position="242"/>
    </location>
</feature>
<feature type="compositionally biased region" description="Acidic residues" evidence="1">
    <location>
        <begin position="41"/>
        <end position="52"/>
    </location>
</feature>
<dbReference type="OrthoDB" id="5150226at2"/>
<name>A0A2T0PXG1_9ACTN</name>
<keyword evidence="4" id="KW-1185">Reference proteome</keyword>
<protein>
    <submittedName>
        <fullName evidence="3">Uncharacterized protein</fullName>
    </submittedName>
</protein>
<keyword evidence="2" id="KW-0812">Transmembrane</keyword>
<feature type="transmembrane region" description="Helical" evidence="2">
    <location>
        <begin position="144"/>
        <end position="163"/>
    </location>
</feature>
<keyword evidence="2" id="KW-1133">Transmembrane helix</keyword>
<evidence type="ECO:0000256" key="2">
    <source>
        <dbReference type="SAM" id="Phobius"/>
    </source>
</evidence>
<organism evidence="3 4">
    <name type="scientific">Allonocardiopsis opalescens</name>
    <dbReference type="NCBI Taxonomy" id="1144618"/>
    <lineage>
        <taxon>Bacteria</taxon>
        <taxon>Bacillati</taxon>
        <taxon>Actinomycetota</taxon>
        <taxon>Actinomycetes</taxon>
        <taxon>Streptosporangiales</taxon>
        <taxon>Allonocardiopsis</taxon>
    </lineage>
</organism>
<evidence type="ECO:0000313" key="3">
    <source>
        <dbReference type="EMBL" id="PRX96227.1"/>
    </source>
</evidence>
<feature type="region of interest" description="Disordered" evidence="1">
    <location>
        <begin position="1"/>
        <end position="52"/>
    </location>
</feature>
<dbReference type="InterPro" id="IPR027417">
    <property type="entry name" value="P-loop_NTPase"/>
</dbReference>
<dbReference type="AlphaFoldDB" id="A0A2T0PXG1"/>
<reference evidence="3 4" key="1">
    <citation type="submission" date="2018-03" db="EMBL/GenBank/DDBJ databases">
        <title>Genomic Encyclopedia of Archaeal and Bacterial Type Strains, Phase II (KMG-II): from individual species to whole genera.</title>
        <authorList>
            <person name="Goeker M."/>
        </authorList>
    </citation>
    <scope>NUCLEOTIDE SEQUENCE [LARGE SCALE GENOMIC DNA]</scope>
    <source>
        <strain evidence="3 4">DSM 45601</strain>
    </source>
</reference>
<feature type="transmembrane region" description="Helical" evidence="2">
    <location>
        <begin position="262"/>
        <end position="284"/>
    </location>
</feature>
<gene>
    <name evidence="3" type="ORF">CLV72_108234</name>
</gene>
<feature type="transmembrane region" description="Helical" evidence="2">
    <location>
        <begin position="591"/>
        <end position="608"/>
    </location>
</feature>
<keyword evidence="2" id="KW-0472">Membrane</keyword>
<feature type="compositionally biased region" description="Low complexity" evidence="1">
    <location>
        <begin position="16"/>
        <end position="32"/>
    </location>
</feature>
<feature type="transmembrane region" description="Helical" evidence="2">
    <location>
        <begin position="347"/>
        <end position="369"/>
    </location>
</feature>
<dbReference type="SUPFAM" id="SSF52540">
    <property type="entry name" value="P-loop containing nucleoside triphosphate hydrolases"/>
    <property type="match status" value="1"/>
</dbReference>
<feature type="transmembrane region" description="Helical" evidence="2">
    <location>
        <begin position="183"/>
        <end position="202"/>
    </location>
</feature>
<evidence type="ECO:0000313" key="4">
    <source>
        <dbReference type="Proteomes" id="UP000237846"/>
    </source>
</evidence>
<evidence type="ECO:0000256" key="1">
    <source>
        <dbReference type="SAM" id="MobiDB-lite"/>
    </source>
</evidence>
<dbReference type="EMBL" id="PVZC01000008">
    <property type="protein sequence ID" value="PRX96227.1"/>
    <property type="molecule type" value="Genomic_DNA"/>
</dbReference>
<comment type="caution">
    <text evidence="3">The sequence shown here is derived from an EMBL/GenBank/DDBJ whole genome shotgun (WGS) entry which is preliminary data.</text>
</comment>
<proteinExistence type="predicted"/>
<accession>A0A2T0PXG1</accession>
<dbReference type="Proteomes" id="UP000237846">
    <property type="component" value="Unassembled WGS sequence"/>
</dbReference>
<feature type="transmembrane region" description="Helical" evidence="2">
    <location>
        <begin position="305"/>
        <end position="327"/>
    </location>
</feature>
<sequence>MARLAPDGDATGFSSGDGAIDGPADGDVPVPDTLRRATEGDTADDPPDGEDASDLLVAELTAELPELIRQEAAEGSIRDALRRDRIDPALLTRTAVDDVDGLLRLTNPEITAIRAARAELAAHEQVRDETGQARPEPVSLIGEVLAAVGFAGLGLALWLGPAVPVLMWRSWIWLDATGEWSDTLLVLGIAGLLVVVLAYLLFRTLGRLMSGRRSGEFARGGVTVVLGIALACGYLLALWRLADDLGRNLTGWPPGLAPYLPVAPDVLVWIVGGGLALVIAVGFVTTGAETMLDAVGGPENERLGIAAIAVAQIGLGTLCGISVYFGLTGQTGTQPVPEQPLADATAVPIAAGAALAMAAGVIPAVIMWWTSQSTRRNPESAHAGRGEAWQAERRRLDRQARTALAEWRRAVREKAVRPLLLRRLNELLDPPFSVELGELNAPGLRQMRAKEYLVTTSVFAEFRRLLGQIGGGAVGVAGPRGAGKSTLLEAYREGSLLDAGKEHLALFESVPVRYDAREFALHLYAGVCRAVLDFADRHPERGGGPAGAAVRLSRTLTATLLGAVALAATAWLSAALVAAPPSNLGALLGTAGWQLGLLLAALVALAVLTRRRPPAPGAVRARDVRDLAGLRRLAEEKQEAIRFQQRYTSGWSGKLALPFGTELGRTGSVEYARQVMTYPEVVYDLRETLEAAVRVLGGVPSVAETPVAIVLDELDKILVPEQAQEFVNEIKALFSIDVPGCLFLVSVSEDALAAFERRGLPVRDAFDSAFDAVFPVEYLGLAEARELLRGRVIGLGEPFVCLCHCMAGGLPRELVRVARSVVVSTERSLGGVCRELVGRDLRAKVGAMRTVIARNATVEPFASELMRHLDAHARPDHRTLLAAAAAPPEGPARPGDDARAEEHAVLERLRLEALGYLYYCATLLEVFGDGLTEQRLELGRTASGTAGEARPDASFDTLASVRQLFAVNARLAWLTVSAFRAAWGLETVPPPPVGTAAASADPS</sequence>
<dbReference type="RefSeq" id="WP_106250982.1">
    <property type="nucleotide sequence ID" value="NZ_PVZC01000008.1"/>
</dbReference>